<evidence type="ECO:0000259" key="1">
    <source>
        <dbReference type="Pfam" id="PF12728"/>
    </source>
</evidence>
<dbReference type="Pfam" id="PF12728">
    <property type="entry name" value="HTH_17"/>
    <property type="match status" value="1"/>
</dbReference>
<name>A0ABW6UQ06_9ACTN</name>
<dbReference type="InterPro" id="IPR041657">
    <property type="entry name" value="HTH_17"/>
</dbReference>
<accession>A0ABW6UQ06</accession>
<evidence type="ECO:0000313" key="3">
    <source>
        <dbReference type="Proteomes" id="UP001602058"/>
    </source>
</evidence>
<keyword evidence="3" id="KW-1185">Reference proteome</keyword>
<reference evidence="2 3" key="1">
    <citation type="submission" date="2024-10" db="EMBL/GenBank/DDBJ databases">
        <title>The Natural Products Discovery Center: Release of the First 8490 Sequenced Strains for Exploring Actinobacteria Biosynthetic Diversity.</title>
        <authorList>
            <person name="Kalkreuter E."/>
            <person name="Kautsar S.A."/>
            <person name="Yang D."/>
            <person name="Bader C.D."/>
            <person name="Teijaro C.N."/>
            <person name="Fluegel L."/>
            <person name="Davis C.M."/>
            <person name="Simpson J.R."/>
            <person name="Lauterbach L."/>
            <person name="Steele A.D."/>
            <person name="Gui C."/>
            <person name="Meng S."/>
            <person name="Li G."/>
            <person name="Viehrig K."/>
            <person name="Ye F."/>
            <person name="Su P."/>
            <person name="Kiefer A.F."/>
            <person name="Nichols A."/>
            <person name="Cepeda A.J."/>
            <person name="Yan W."/>
            <person name="Fan B."/>
            <person name="Jiang Y."/>
            <person name="Adhikari A."/>
            <person name="Zheng C.-J."/>
            <person name="Schuster L."/>
            <person name="Cowan T.M."/>
            <person name="Smanski M.J."/>
            <person name="Chevrette M.G."/>
            <person name="De Carvalho L.P.S."/>
            <person name="Shen B."/>
        </authorList>
    </citation>
    <scope>NUCLEOTIDE SEQUENCE [LARGE SCALE GENOMIC DNA]</scope>
    <source>
        <strain evidence="2 3">NPDC001390</strain>
    </source>
</reference>
<gene>
    <name evidence="2" type="ORF">ACFY1D_29460</name>
</gene>
<protein>
    <submittedName>
        <fullName evidence="2">Helix-turn-helix domain-containing protein</fullName>
    </submittedName>
</protein>
<feature type="domain" description="Helix-turn-helix" evidence="1">
    <location>
        <begin position="2"/>
        <end position="43"/>
    </location>
</feature>
<organism evidence="2 3">
    <name type="scientific">Streptomyces bluensis</name>
    <dbReference type="NCBI Taxonomy" id="33897"/>
    <lineage>
        <taxon>Bacteria</taxon>
        <taxon>Bacillati</taxon>
        <taxon>Actinomycetota</taxon>
        <taxon>Actinomycetes</taxon>
        <taxon>Kitasatosporales</taxon>
        <taxon>Streptomycetaceae</taxon>
        <taxon>Streptomyces</taxon>
    </lineage>
</organism>
<evidence type="ECO:0000313" key="2">
    <source>
        <dbReference type="EMBL" id="MFF4525522.1"/>
    </source>
</evidence>
<comment type="caution">
    <text evidence="2">The sequence shown here is derived from an EMBL/GenBank/DDBJ whole genome shotgun (WGS) entry which is preliminary data.</text>
</comment>
<proteinExistence type="predicted"/>
<dbReference type="RefSeq" id="WP_351084959.1">
    <property type="nucleotide sequence ID" value="NZ_JBEOZG010000029.1"/>
</dbReference>
<sequence>MARLKIGRSALYDLMRTRRLASLTIGRARRIPAHALDDYVQRHLEEAAR</sequence>
<dbReference type="Proteomes" id="UP001602058">
    <property type="component" value="Unassembled WGS sequence"/>
</dbReference>
<dbReference type="EMBL" id="JBIAWJ010000018">
    <property type="protein sequence ID" value="MFF4525522.1"/>
    <property type="molecule type" value="Genomic_DNA"/>
</dbReference>